<dbReference type="InterPro" id="IPR006638">
    <property type="entry name" value="Elp3/MiaA/NifB-like_rSAM"/>
</dbReference>
<evidence type="ECO:0000313" key="8">
    <source>
        <dbReference type="EMBL" id="HDZ49643.1"/>
    </source>
</evidence>
<reference evidence="8" key="1">
    <citation type="journal article" date="2020" name="mSystems">
        <title>Genome- and Community-Level Interaction Insights into Carbon Utilization and Element Cycling Functions of Hydrothermarchaeota in Hydrothermal Sediment.</title>
        <authorList>
            <person name="Zhou Z."/>
            <person name="Liu Y."/>
            <person name="Xu W."/>
            <person name="Pan J."/>
            <person name="Luo Z.H."/>
            <person name="Li M."/>
        </authorList>
    </citation>
    <scope>NUCLEOTIDE SEQUENCE [LARGE SCALE GENOMIC DNA]</scope>
    <source>
        <strain evidence="8">HyVt-329</strain>
    </source>
</reference>
<dbReference type="Gene3D" id="3.20.20.70">
    <property type="entry name" value="Aldolase class I"/>
    <property type="match status" value="1"/>
</dbReference>
<dbReference type="NCBIfam" id="TIGR04337">
    <property type="entry name" value="AmmeMemoSam_rS"/>
    <property type="match status" value="1"/>
</dbReference>
<dbReference type="Pfam" id="PF04055">
    <property type="entry name" value="Radical_SAM"/>
    <property type="match status" value="1"/>
</dbReference>
<comment type="cofactor">
    <cofactor evidence="6">
        <name>[4Fe-4S] cluster</name>
        <dbReference type="ChEBI" id="CHEBI:49883"/>
    </cofactor>
    <text evidence="6">Binds 1 [4Fe-4S] cluster. The cluster is coordinated with 3 cysteines and an exchangeable S-adenosyl-L-methionine.</text>
</comment>
<dbReference type="SUPFAM" id="SSF102114">
    <property type="entry name" value="Radical SAM enzymes"/>
    <property type="match status" value="1"/>
</dbReference>
<dbReference type="PANTHER" id="PTHR30352">
    <property type="entry name" value="PYRUVATE FORMATE-LYASE-ACTIVATING ENZYME"/>
    <property type="match status" value="1"/>
</dbReference>
<evidence type="ECO:0000256" key="3">
    <source>
        <dbReference type="ARBA" id="ARBA00022723"/>
    </source>
</evidence>
<evidence type="ECO:0000256" key="5">
    <source>
        <dbReference type="ARBA" id="ARBA00023014"/>
    </source>
</evidence>
<evidence type="ECO:0000256" key="1">
    <source>
        <dbReference type="ARBA" id="ARBA00022485"/>
    </source>
</evidence>
<evidence type="ECO:0000256" key="2">
    <source>
        <dbReference type="ARBA" id="ARBA00022691"/>
    </source>
</evidence>
<proteinExistence type="predicted"/>
<accession>A0A7C1RDJ7</accession>
<dbReference type="InterPro" id="IPR007197">
    <property type="entry name" value="rSAM"/>
</dbReference>
<feature type="domain" description="Radical SAM core" evidence="7">
    <location>
        <begin position="67"/>
        <end position="286"/>
    </location>
</feature>
<feature type="binding site" evidence="6">
    <location>
        <position position="82"/>
    </location>
    <ligand>
        <name>[4Fe-4S] cluster</name>
        <dbReference type="ChEBI" id="CHEBI:49883"/>
        <note>4Fe-4S-S-AdoMet</note>
    </ligand>
</feature>
<dbReference type="Proteomes" id="UP000885667">
    <property type="component" value="Unassembled WGS sequence"/>
</dbReference>
<evidence type="ECO:0000256" key="6">
    <source>
        <dbReference type="PIRSR" id="PIRSR004869-50"/>
    </source>
</evidence>
<sequence length="338" mass="38699">MQEAMFYKKLENKRVDCKLCAHSCQISNDRRGICKVRENREGILYSLVYGKAISSAIDPIEKKPLYHFYPGSNAFSVATVGCNFRCLNCQNNSISQLPGGGREITGEELSPQSIVFEAKKYKCEIIAYTYTEPTVFFEYAYDTSKLAQKEGIRNVFVTNGYISQEALTKINPYLDAANVDLKSFREDFYKKVCGAELEPVLKTLKLMKKLEIWLEITTLIIPTLNDSDEELKEIAAFVLALGEETPWHLSRFYPTYKLRKPPPTPLETIHRAREIGLKAGLRHVYAGNVPGDEGENTYCYHCGKLLIRRYGYQIKESNLAEDRCKYCRVKIDGVKMRR</sequence>
<dbReference type="SFLD" id="SFLDS00029">
    <property type="entry name" value="Radical_SAM"/>
    <property type="match status" value="1"/>
</dbReference>
<dbReference type="SFLD" id="SFLDG01101">
    <property type="entry name" value="Uncharacterised_Radical_SAM_Su"/>
    <property type="match status" value="1"/>
</dbReference>
<dbReference type="InterPro" id="IPR034457">
    <property type="entry name" value="Organic_radical-activating"/>
</dbReference>
<dbReference type="GO" id="GO:0046872">
    <property type="term" value="F:metal ion binding"/>
    <property type="evidence" value="ECO:0007669"/>
    <property type="project" value="UniProtKB-KW"/>
</dbReference>
<dbReference type="InterPro" id="IPR058240">
    <property type="entry name" value="rSAM_sf"/>
</dbReference>
<dbReference type="PANTHER" id="PTHR30352:SF5">
    <property type="entry name" value="PYRUVATE FORMATE-LYASE 1-ACTIVATING ENZYME"/>
    <property type="match status" value="1"/>
</dbReference>
<dbReference type="InterPro" id="IPR016431">
    <property type="entry name" value="Pyrv-formate_lyase-activ_prd"/>
</dbReference>
<dbReference type="GO" id="GO:0003824">
    <property type="term" value="F:catalytic activity"/>
    <property type="evidence" value="ECO:0007669"/>
    <property type="project" value="InterPro"/>
</dbReference>
<dbReference type="PIRSF" id="PIRSF004869">
    <property type="entry name" value="PflX_prd"/>
    <property type="match status" value="1"/>
</dbReference>
<keyword evidence="2 6" id="KW-0949">S-adenosyl-L-methionine</keyword>
<evidence type="ECO:0000259" key="7">
    <source>
        <dbReference type="PROSITE" id="PS51918"/>
    </source>
</evidence>
<keyword evidence="1" id="KW-0004">4Fe-4S</keyword>
<dbReference type="CDD" id="cd01335">
    <property type="entry name" value="Radical_SAM"/>
    <property type="match status" value="1"/>
</dbReference>
<dbReference type="InterPro" id="IPR027596">
    <property type="entry name" value="AmmeMemoSam_rS"/>
</dbReference>
<dbReference type="SMART" id="SM00729">
    <property type="entry name" value="Elp3"/>
    <property type="match status" value="1"/>
</dbReference>
<organism evidence="8">
    <name type="scientific">Aerophobetes bacterium</name>
    <dbReference type="NCBI Taxonomy" id="2030807"/>
    <lineage>
        <taxon>Bacteria</taxon>
        <taxon>Candidatus Aerophobota</taxon>
    </lineage>
</organism>
<feature type="binding site" evidence="6">
    <location>
        <position position="89"/>
    </location>
    <ligand>
        <name>[4Fe-4S] cluster</name>
        <dbReference type="ChEBI" id="CHEBI:49883"/>
        <note>4Fe-4S-S-AdoMet</note>
    </ligand>
</feature>
<dbReference type="InterPro" id="IPR013785">
    <property type="entry name" value="Aldolase_TIM"/>
</dbReference>
<keyword evidence="5 6" id="KW-0411">Iron-sulfur</keyword>
<feature type="binding site" evidence="6">
    <location>
        <position position="86"/>
    </location>
    <ligand>
        <name>[4Fe-4S] cluster</name>
        <dbReference type="ChEBI" id="CHEBI:49883"/>
        <note>4Fe-4S-S-AdoMet</note>
    </ligand>
</feature>
<comment type="caution">
    <text evidence="8">The sequence shown here is derived from an EMBL/GenBank/DDBJ whole genome shotgun (WGS) entry which is preliminary data.</text>
</comment>
<dbReference type="GO" id="GO:0051539">
    <property type="term" value="F:4 iron, 4 sulfur cluster binding"/>
    <property type="evidence" value="ECO:0007669"/>
    <property type="project" value="UniProtKB-KW"/>
</dbReference>
<evidence type="ECO:0000256" key="4">
    <source>
        <dbReference type="ARBA" id="ARBA00023004"/>
    </source>
</evidence>
<dbReference type="EMBL" id="DRFT01000021">
    <property type="protein sequence ID" value="HDZ49643.1"/>
    <property type="molecule type" value="Genomic_DNA"/>
</dbReference>
<dbReference type="AlphaFoldDB" id="A0A7C1RDJ7"/>
<name>A0A7C1RDJ7_UNCAE</name>
<keyword evidence="3 6" id="KW-0479">Metal-binding</keyword>
<keyword evidence="4 6" id="KW-0408">Iron</keyword>
<protein>
    <submittedName>
        <fullName evidence="8">AmmeMemoRadiSam system radical SAM enzyme</fullName>
    </submittedName>
</protein>
<gene>
    <name evidence="8" type="primary">amrS</name>
    <name evidence="8" type="ORF">ENH69_00295</name>
</gene>
<dbReference type="PROSITE" id="PS51918">
    <property type="entry name" value="RADICAL_SAM"/>
    <property type="match status" value="1"/>
</dbReference>